<evidence type="ECO:0000313" key="2">
    <source>
        <dbReference type="EMBL" id="ASV88163.1"/>
    </source>
</evidence>
<evidence type="ECO:0000313" key="3">
    <source>
        <dbReference type="Proteomes" id="UP000215256"/>
    </source>
</evidence>
<geneLocation type="plasmid" evidence="2 3">
    <name>unnamed1</name>
</geneLocation>
<feature type="transmembrane region" description="Helical" evidence="1">
    <location>
        <begin position="48"/>
        <end position="67"/>
    </location>
</feature>
<reference evidence="2 3" key="1">
    <citation type="submission" date="2017-07" db="EMBL/GenBank/DDBJ databases">
        <title>Phylogenetic study on the rhizospheric bacterium Ochrobactrum sp. A44.</title>
        <authorList>
            <person name="Krzyzanowska D.M."/>
            <person name="Ossowicki A."/>
            <person name="Rajewska M."/>
            <person name="Maciag T."/>
            <person name="Kaczynski Z."/>
            <person name="Czerwicka M."/>
            <person name="Jafra S."/>
        </authorList>
    </citation>
    <scope>NUCLEOTIDE SEQUENCE [LARGE SCALE GENOMIC DNA]</scope>
    <source>
        <strain evidence="2 3">A44</strain>
        <plasmid evidence="2 3">unnamed1</plasmid>
    </source>
</reference>
<dbReference type="AlphaFoldDB" id="A0A248UMU1"/>
<name>A0A248UMU1_9HYPH</name>
<feature type="transmembrane region" description="Helical" evidence="1">
    <location>
        <begin position="100"/>
        <end position="119"/>
    </location>
</feature>
<keyword evidence="1" id="KW-1133">Transmembrane helix</keyword>
<feature type="transmembrane region" description="Helical" evidence="1">
    <location>
        <begin position="21"/>
        <end position="42"/>
    </location>
</feature>
<keyword evidence="1" id="KW-0812">Transmembrane</keyword>
<dbReference type="InterPro" id="IPR046192">
    <property type="entry name" value="DUF6220"/>
</dbReference>
<evidence type="ECO:0000256" key="1">
    <source>
        <dbReference type="SAM" id="Phobius"/>
    </source>
</evidence>
<accession>A0A248UMU1</accession>
<dbReference type="RefSeq" id="WP_095448206.1">
    <property type="nucleotide sequence ID" value="NZ_CP022605.1"/>
</dbReference>
<organism evidence="2 3">
    <name type="scientific">Ochrobactrum quorumnocens</name>
    <dbReference type="NCBI Taxonomy" id="271865"/>
    <lineage>
        <taxon>Bacteria</taxon>
        <taxon>Pseudomonadati</taxon>
        <taxon>Pseudomonadota</taxon>
        <taxon>Alphaproteobacteria</taxon>
        <taxon>Hyphomicrobiales</taxon>
        <taxon>Brucellaceae</taxon>
        <taxon>Brucella/Ochrobactrum group</taxon>
        <taxon>Ochrobactrum</taxon>
    </lineage>
</organism>
<dbReference type="KEGG" id="och:CES85_2987"/>
<sequence>MTKVHDTLLGTPFWFVLSARLLSLGILSQFLSAGVALFIGAWDWQIHLVIGGALPLPIIILCAGVFAVPRLRGFNWWAGLVFALYIVQFALAAGTDSLPLAFHPFNGTLLVIASLVLLAKLQRRLTKSSTDLATSRARSVARR</sequence>
<dbReference type="Pfam" id="PF19728">
    <property type="entry name" value="DUF6220"/>
    <property type="match status" value="1"/>
</dbReference>
<protein>
    <submittedName>
        <fullName evidence="2">Putative membrane protein</fullName>
    </submittedName>
</protein>
<feature type="transmembrane region" description="Helical" evidence="1">
    <location>
        <begin position="74"/>
        <end position="94"/>
    </location>
</feature>
<dbReference type="OrthoDB" id="8420414at2"/>
<proteinExistence type="predicted"/>
<gene>
    <name evidence="2" type="ORF">CES85_2987</name>
</gene>
<keyword evidence="1" id="KW-0472">Membrane</keyword>
<keyword evidence="2" id="KW-0614">Plasmid</keyword>
<dbReference type="Proteomes" id="UP000215256">
    <property type="component" value="Plasmid unnamed1"/>
</dbReference>
<dbReference type="EMBL" id="CP022605">
    <property type="protein sequence ID" value="ASV88163.1"/>
    <property type="molecule type" value="Genomic_DNA"/>
</dbReference>